<dbReference type="InterPro" id="IPR056002">
    <property type="entry name" value="DUF7580"/>
</dbReference>
<dbReference type="STRING" id="215243.A0A0D2DM91"/>
<dbReference type="PANTHER" id="PTHR35186">
    <property type="entry name" value="ANK_REP_REGION DOMAIN-CONTAINING PROTEIN"/>
    <property type="match status" value="1"/>
</dbReference>
<evidence type="ECO:0000313" key="4">
    <source>
        <dbReference type="EMBL" id="KIW43530.1"/>
    </source>
</evidence>
<feature type="region of interest" description="Disordered" evidence="2">
    <location>
        <begin position="450"/>
        <end position="470"/>
    </location>
</feature>
<dbReference type="Proteomes" id="UP000053342">
    <property type="component" value="Unassembled WGS sequence"/>
</dbReference>
<evidence type="ECO:0000313" key="5">
    <source>
        <dbReference type="Proteomes" id="UP000053342"/>
    </source>
</evidence>
<feature type="coiled-coil region" evidence="1">
    <location>
        <begin position="160"/>
        <end position="187"/>
    </location>
</feature>
<dbReference type="RefSeq" id="XP_016263746.1">
    <property type="nucleotide sequence ID" value="XM_016405540.1"/>
</dbReference>
<dbReference type="EMBL" id="KN847335">
    <property type="protein sequence ID" value="KIW43531.1"/>
    <property type="molecule type" value="Genomic_DNA"/>
</dbReference>
<dbReference type="PANTHER" id="PTHR35186:SF4">
    <property type="entry name" value="PRION-INHIBITION AND PROPAGATION HELO DOMAIN-CONTAINING PROTEIN"/>
    <property type="match status" value="1"/>
</dbReference>
<evidence type="ECO:0000256" key="2">
    <source>
        <dbReference type="SAM" id="MobiDB-lite"/>
    </source>
</evidence>
<evidence type="ECO:0000259" key="3">
    <source>
        <dbReference type="Pfam" id="PF24476"/>
    </source>
</evidence>
<keyword evidence="5" id="KW-1185">Reference proteome</keyword>
<organism evidence="4 5">
    <name type="scientific">Exophiala oligosperma</name>
    <dbReference type="NCBI Taxonomy" id="215243"/>
    <lineage>
        <taxon>Eukaryota</taxon>
        <taxon>Fungi</taxon>
        <taxon>Dikarya</taxon>
        <taxon>Ascomycota</taxon>
        <taxon>Pezizomycotina</taxon>
        <taxon>Eurotiomycetes</taxon>
        <taxon>Chaetothyriomycetidae</taxon>
        <taxon>Chaetothyriales</taxon>
        <taxon>Herpotrichiellaceae</taxon>
        <taxon>Exophiala</taxon>
    </lineage>
</organism>
<dbReference type="Pfam" id="PF24476">
    <property type="entry name" value="DUF7580"/>
    <property type="match status" value="1"/>
</dbReference>
<dbReference type="RefSeq" id="XP_016263749.1">
    <property type="nucleotide sequence ID" value="XM_016405543.1"/>
</dbReference>
<protein>
    <recommendedName>
        <fullName evidence="3">DUF7580 domain-containing protein</fullName>
    </recommendedName>
</protein>
<gene>
    <name evidence="4" type="ORF">PV06_04624</name>
</gene>
<proteinExistence type="predicted"/>
<dbReference type="RefSeq" id="XP_016263748.1">
    <property type="nucleotide sequence ID" value="XM_016405542.1"/>
</dbReference>
<dbReference type="HOGENOM" id="CLU_026305_2_0_1"/>
<dbReference type="AlphaFoldDB" id="A0A0D2DM91"/>
<keyword evidence="1" id="KW-0175">Coiled coil</keyword>
<name>A0A0D2DM91_9EURO</name>
<dbReference type="RefSeq" id="XP_016263747.1">
    <property type="nucleotide sequence ID" value="XM_016405541.1"/>
</dbReference>
<dbReference type="OrthoDB" id="3565018at2759"/>
<dbReference type="EMBL" id="KN847335">
    <property type="protein sequence ID" value="KIW43532.1"/>
    <property type="molecule type" value="Genomic_DNA"/>
</dbReference>
<dbReference type="VEuPathDB" id="FungiDB:PV06_04624"/>
<reference evidence="4 5" key="1">
    <citation type="submission" date="2015-01" db="EMBL/GenBank/DDBJ databases">
        <title>The Genome Sequence of Exophiala oligosperma CBS72588.</title>
        <authorList>
            <consortium name="The Broad Institute Genomics Platform"/>
            <person name="Cuomo C."/>
            <person name="de Hoog S."/>
            <person name="Gorbushina A."/>
            <person name="Stielow B."/>
            <person name="Teixiera M."/>
            <person name="Abouelleil A."/>
            <person name="Chapman S.B."/>
            <person name="Priest M."/>
            <person name="Young S.K."/>
            <person name="Wortman J."/>
            <person name="Nusbaum C."/>
            <person name="Birren B."/>
        </authorList>
    </citation>
    <scope>NUCLEOTIDE SEQUENCE [LARGE SCALE GENOMIC DNA]</scope>
    <source>
        <strain evidence="4 5">CBS 72588</strain>
    </source>
</reference>
<sequence length="573" mass="64310">MSGIEVAGLILGALPILIEGLDLYKKGLKSLRSSFRRRKVVEVLTCRLTIQLKILEELLRFILNNSGYETPETLSAKSLEILRDDEVKNAVASYLGPNYDAITEAMRQCQEIVYRLVPKIARIAPPVKERAELSQIIEANKNAKRGQLDLVARITVQFVKDELSEEIRELESRLDSMQRLVELMSSNNQSNVANSNLKSKRLAKAYMEIRHQADMLYLAMANSWISQCHQHHEARLLLEDRVEEIKREKRLPSSSHANKDRCFQLIFSGGDPSQNSLWHESQVHVMPSSSDALHQTQSIGSKVRITISPSKTPVTSSSSREIKDICSAIEEGRKIQEHAIFALTEGGKIAADISQKRKFIVCRAKGSVVLGELLRGNSNNKAGGGGSGRKILYRPKLSLALNLAASFLQLLRTPWARPMLSAENVMFLENEKREPDVKRPFLSLSFSSPSPPVHANLPPPTTTTSSTNHDDISLKDELVELGIVLLEIWHEQTLEEVRPSIPGCTESMPRRVSAMLWFDNSTNDAYPEAYRTALEYCLVRSVCLQQEQKWDDPEIWQVICESVVAPLAGILRA</sequence>
<accession>A0A0D2DM91</accession>
<dbReference type="EMBL" id="KN847335">
    <property type="protein sequence ID" value="KIW43533.1"/>
    <property type="molecule type" value="Genomic_DNA"/>
</dbReference>
<dbReference type="EMBL" id="KN847335">
    <property type="protein sequence ID" value="KIW43530.1"/>
    <property type="molecule type" value="Genomic_DNA"/>
</dbReference>
<dbReference type="GeneID" id="27356698"/>
<feature type="compositionally biased region" description="Pro residues" evidence="2">
    <location>
        <begin position="450"/>
        <end position="461"/>
    </location>
</feature>
<feature type="domain" description="DUF7580" evidence="3">
    <location>
        <begin position="208"/>
        <end position="568"/>
    </location>
</feature>
<evidence type="ECO:0000256" key="1">
    <source>
        <dbReference type="SAM" id="Coils"/>
    </source>
</evidence>